<dbReference type="Proteomes" id="UP000570678">
    <property type="component" value="Unassembled WGS sequence"/>
</dbReference>
<organism evidence="1 2">
    <name type="scientific">Nocardia flavorosea</name>
    <dbReference type="NCBI Taxonomy" id="53429"/>
    <lineage>
        <taxon>Bacteria</taxon>
        <taxon>Bacillati</taxon>
        <taxon>Actinomycetota</taxon>
        <taxon>Actinomycetes</taxon>
        <taxon>Mycobacteriales</taxon>
        <taxon>Nocardiaceae</taxon>
        <taxon>Nocardia</taxon>
    </lineage>
</organism>
<evidence type="ECO:0000313" key="1">
    <source>
        <dbReference type="EMBL" id="NKY57225.1"/>
    </source>
</evidence>
<comment type="caution">
    <text evidence="1">The sequence shown here is derived from an EMBL/GenBank/DDBJ whole genome shotgun (WGS) entry which is preliminary data.</text>
</comment>
<evidence type="ECO:0000313" key="2">
    <source>
        <dbReference type="Proteomes" id="UP000570678"/>
    </source>
</evidence>
<keyword evidence="2" id="KW-1185">Reference proteome</keyword>
<proteinExistence type="predicted"/>
<gene>
    <name evidence="1" type="ORF">HGA15_13880</name>
</gene>
<sequence length="84" mass="9521">MSEQHAQRGAYITADDLLDDRRDWLSVHVVEVQPGAYDIVLRIDGTYFDRDTADEVAKSFTRDVRALLDSLDPDRFLTPPNNAA</sequence>
<accession>A0A846YEU6</accession>
<protein>
    <submittedName>
        <fullName evidence="1">Uncharacterized protein</fullName>
    </submittedName>
</protein>
<reference evidence="1 2" key="1">
    <citation type="submission" date="2020-04" db="EMBL/GenBank/DDBJ databases">
        <title>MicrobeNet Type strains.</title>
        <authorList>
            <person name="Nicholson A.C."/>
        </authorList>
    </citation>
    <scope>NUCLEOTIDE SEQUENCE [LARGE SCALE GENOMIC DNA]</scope>
    <source>
        <strain evidence="1 2">JCM 3332</strain>
    </source>
</reference>
<dbReference type="EMBL" id="JAAXOT010000006">
    <property type="protein sequence ID" value="NKY57225.1"/>
    <property type="molecule type" value="Genomic_DNA"/>
</dbReference>
<dbReference type="AlphaFoldDB" id="A0A846YEU6"/>
<name>A0A846YEU6_9NOCA</name>
<dbReference type="RefSeq" id="WP_062976332.1">
    <property type="nucleotide sequence ID" value="NZ_JAAXOT010000006.1"/>
</dbReference>